<reference evidence="2 3" key="1">
    <citation type="submission" date="2019-11" db="EMBL/GenBank/DDBJ databases">
        <authorList>
            <person name="Cao P."/>
        </authorList>
    </citation>
    <scope>NUCLEOTIDE SEQUENCE [LARGE SCALE GENOMIC DNA]</scope>
    <source>
        <strain evidence="2 3">NEAU-AAG5</strain>
    </source>
</reference>
<organism evidence="2 3">
    <name type="scientific">Actinomadura litoris</name>
    <dbReference type="NCBI Taxonomy" id="2678616"/>
    <lineage>
        <taxon>Bacteria</taxon>
        <taxon>Bacillati</taxon>
        <taxon>Actinomycetota</taxon>
        <taxon>Actinomycetes</taxon>
        <taxon>Streptosporangiales</taxon>
        <taxon>Thermomonosporaceae</taxon>
        <taxon>Actinomadura</taxon>
    </lineage>
</organism>
<dbReference type="AlphaFoldDB" id="A0A7K1KVD5"/>
<dbReference type="RefSeq" id="WP_156215047.1">
    <property type="nucleotide sequence ID" value="NZ_WOFH01000002.1"/>
</dbReference>
<proteinExistence type="predicted"/>
<evidence type="ECO:0008006" key="4">
    <source>
        <dbReference type="Google" id="ProtNLM"/>
    </source>
</evidence>
<protein>
    <recommendedName>
        <fullName evidence="4">Lipoprotein</fullName>
    </recommendedName>
</protein>
<evidence type="ECO:0000256" key="1">
    <source>
        <dbReference type="SAM" id="MobiDB-lite"/>
    </source>
</evidence>
<dbReference type="PROSITE" id="PS51257">
    <property type="entry name" value="PROKAR_LIPOPROTEIN"/>
    <property type="match status" value="1"/>
</dbReference>
<name>A0A7K1KVD5_9ACTN</name>
<accession>A0A7K1KVD5</accession>
<dbReference type="Proteomes" id="UP000432015">
    <property type="component" value="Unassembled WGS sequence"/>
</dbReference>
<keyword evidence="3" id="KW-1185">Reference proteome</keyword>
<comment type="caution">
    <text evidence="2">The sequence shown here is derived from an EMBL/GenBank/DDBJ whole genome shotgun (WGS) entry which is preliminary data.</text>
</comment>
<sequence>MPKLAVLVAVTVALTVTGCGGEDEPDTEKQAAAAAPAPSAMPTTQRLTWGEAAQVSGSNGGRIRVTPLAVLYTPGAKQSGKAENGLYAVISLKVEAVDKPDTTAGGAGGGLQWRGAGRTIATGDGNTATTAWIGAVPEFDSLIEPGRPREGIETFDVPSKGGRLVYLNPEDRTIAASWDMPATDQGSTLGLAKVHKRIRMFS</sequence>
<dbReference type="EMBL" id="WOFH01000002">
    <property type="protein sequence ID" value="MUN36103.1"/>
    <property type="molecule type" value="Genomic_DNA"/>
</dbReference>
<evidence type="ECO:0000313" key="2">
    <source>
        <dbReference type="EMBL" id="MUN36103.1"/>
    </source>
</evidence>
<evidence type="ECO:0000313" key="3">
    <source>
        <dbReference type="Proteomes" id="UP000432015"/>
    </source>
</evidence>
<feature type="region of interest" description="Disordered" evidence="1">
    <location>
        <begin position="19"/>
        <end position="43"/>
    </location>
</feature>
<gene>
    <name evidence="2" type="ORF">GNZ18_05750</name>
</gene>
<feature type="compositionally biased region" description="Low complexity" evidence="1">
    <location>
        <begin position="31"/>
        <end position="42"/>
    </location>
</feature>